<evidence type="ECO:0000313" key="4">
    <source>
        <dbReference type="Proteomes" id="UP000216113"/>
    </source>
</evidence>
<keyword evidence="1" id="KW-0238">DNA-binding</keyword>
<dbReference type="Proteomes" id="UP000216113">
    <property type="component" value="Unassembled WGS sequence"/>
</dbReference>
<dbReference type="PROSITE" id="PS50943">
    <property type="entry name" value="HTH_CROC1"/>
    <property type="match status" value="1"/>
</dbReference>
<evidence type="ECO:0000259" key="2">
    <source>
        <dbReference type="PROSITE" id="PS50943"/>
    </source>
</evidence>
<accession>A0A266LZV6</accession>
<evidence type="ECO:0000256" key="1">
    <source>
        <dbReference type="ARBA" id="ARBA00023125"/>
    </source>
</evidence>
<dbReference type="GO" id="GO:0003677">
    <property type="term" value="F:DNA binding"/>
    <property type="evidence" value="ECO:0007669"/>
    <property type="project" value="UniProtKB-KW"/>
</dbReference>
<protein>
    <submittedName>
        <fullName evidence="3">Addiction module antidote protein, HigA family</fullName>
    </submittedName>
</protein>
<feature type="domain" description="HTH cro/C1-type" evidence="2">
    <location>
        <begin position="15"/>
        <end position="70"/>
    </location>
</feature>
<evidence type="ECO:0000313" key="3">
    <source>
        <dbReference type="EMBL" id="OZY43598.1"/>
    </source>
</evidence>
<dbReference type="AlphaFoldDB" id="A0A266LZV6"/>
<gene>
    <name evidence="3" type="primary">higA</name>
    <name evidence="3" type="ORF">CJF43_01120</name>
</gene>
<dbReference type="NCBIfam" id="TIGR02607">
    <property type="entry name" value="antidote_HigA"/>
    <property type="match status" value="1"/>
</dbReference>
<dbReference type="SUPFAM" id="SSF47413">
    <property type="entry name" value="lambda repressor-like DNA-binding domains"/>
    <property type="match status" value="1"/>
</dbReference>
<comment type="caution">
    <text evidence="3">The sequence shown here is derived from an EMBL/GenBank/DDBJ whole genome shotgun (WGS) entry which is preliminary data.</text>
</comment>
<dbReference type="Gene3D" id="1.10.260.40">
    <property type="entry name" value="lambda repressor-like DNA-binding domains"/>
    <property type="match status" value="1"/>
</dbReference>
<sequence length="101" mass="11321">MIKNGMRPVHPGEILKEEYLEPLNLSCAALARALRVSTPTVNDIVLQRRGVSADMALRLSICLATTPEFWLNLQTTYDLRKAEIDRGAAIREQVQPIHHCA</sequence>
<dbReference type="EMBL" id="NQKL01000001">
    <property type="protein sequence ID" value="OZY43598.1"/>
    <property type="molecule type" value="Genomic_DNA"/>
</dbReference>
<dbReference type="PANTHER" id="PTHR36924:SF1">
    <property type="entry name" value="ANTITOXIN HIGA-1"/>
    <property type="match status" value="1"/>
</dbReference>
<organism evidence="3 4">
    <name type="scientific">Pseudomonas fragi</name>
    <dbReference type="NCBI Taxonomy" id="296"/>
    <lineage>
        <taxon>Bacteria</taxon>
        <taxon>Pseudomonadati</taxon>
        <taxon>Pseudomonadota</taxon>
        <taxon>Gammaproteobacteria</taxon>
        <taxon>Pseudomonadales</taxon>
        <taxon>Pseudomonadaceae</taxon>
        <taxon>Pseudomonas</taxon>
    </lineage>
</organism>
<dbReference type="RefSeq" id="WP_095027617.1">
    <property type="nucleotide sequence ID" value="NZ_NQKL01000001.1"/>
</dbReference>
<proteinExistence type="predicted"/>
<reference evidence="3 4" key="1">
    <citation type="submission" date="2017-08" db="EMBL/GenBank/DDBJ databases">
        <title>Genomic and metabolic characterisation of spoilage-associated Pseudomonas species.</title>
        <authorList>
            <person name="Stanborough T."/>
            <person name="Fegan N."/>
            <person name="Powell S.M."/>
            <person name="Singh T."/>
            <person name="Tamplin M.L."/>
            <person name="Chandry P.S."/>
        </authorList>
    </citation>
    <scope>NUCLEOTIDE SEQUENCE [LARGE SCALE GENOMIC DNA]</scope>
    <source>
        <strain evidence="3 4">F1820</strain>
    </source>
</reference>
<dbReference type="InterPro" id="IPR010982">
    <property type="entry name" value="Lambda_DNA-bd_dom_sf"/>
</dbReference>
<dbReference type="InterPro" id="IPR013430">
    <property type="entry name" value="Toxin_antidote_HigA"/>
</dbReference>
<dbReference type="CDD" id="cd00093">
    <property type="entry name" value="HTH_XRE"/>
    <property type="match status" value="1"/>
</dbReference>
<dbReference type="InterPro" id="IPR001387">
    <property type="entry name" value="Cro/C1-type_HTH"/>
</dbReference>
<dbReference type="PANTHER" id="PTHR36924">
    <property type="entry name" value="ANTITOXIN HIGA-1"/>
    <property type="match status" value="1"/>
</dbReference>
<name>A0A266LZV6_PSEFR</name>